<organism evidence="6 7">
    <name type="scientific">Allacma fusca</name>
    <dbReference type="NCBI Taxonomy" id="39272"/>
    <lineage>
        <taxon>Eukaryota</taxon>
        <taxon>Metazoa</taxon>
        <taxon>Ecdysozoa</taxon>
        <taxon>Arthropoda</taxon>
        <taxon>Hexapoda</taxon>
        <taxon>Collembola</taxon>
        <taxon>Symphypleona</taxon>
        <taxon>Sminthuridae</taxon>
        <taxon>Allacma</taxon>
    </lineage>
</organism>
<dbReference type="FunFam" id="1.10.238.10:FF:000035">
    <property type="entry name" value="Calcium and integrin-binding family member 2"/>
    <property type="match status" value="1"/>
</dbReference>
<dbReference type="PANTHER" id="PTHR45791:SF1">
    <property type="entry name" value="CALCIUM AND INTEGRIN BINDING FAMILY MEMBER 1"/>
    <property type="match status" value="1"/>
</dbReference>
<keyword evidence="3" id="KW-0106">Calcium</keyword>
<dbReference type="InterPro" id="IPR051433">
    <property type="entry name" value="CIBP"/>
</dbReference>
<accession>A0A8J2K7R7</accession>
<dbReference type="GO" id="GO:0005509">
    <property type="term" value="F:calcium ion binding"/>
    <property type="evidence" value="ECO:0007669"/>
    <property type="project" value="InterPro"/>
</dbReference>
<comment type="caution">
    <text evidence="6">The sequence shown here is derived from an EMBL/GenBank/DDBJ whole genome shotgun (WGS) entry which is preliminary data.</text>
</comment>
<dbReference type="EMBL" id="CAJVCH010245559">
    <property type="protein sequence ID" value="CAG7733244.1"/>
    <property type="molecule type" value="Genomic_DNA"/>
</dbReference>
<sequence length="186" mass="21320">MGTIFGKGLYTRKEITEYTTITYLTRNEIEHLLVKFMKLASSQIKADNQYRVPLGVLMEYPEFGANPFGDRLCKTFSSTGDGSLDFEDFLNCVSTFNFKAPMDTKIEYIFQMYDFDNDGEIGDDDIKETIRRLVGERFEYTPVEEICIALNKQTDLDSAGGISFTEFKAACAKNLDFQEIFKINIF</sequence>
<dbReference type="InterPro" id="IPR018247">
    <property type="entry name" value="EF_Hand_1_Ca_BS"/>
</dbReference>
<evidence type="ECO:0000259" key="5">
    <source>
        <dbReference type="PROSITE" id="PS50222"/>
    </source>
</evidence>
<evidence type="ECO:0000256" key="4">
    <source>
        <dbReference type="ARBA" id="ARBA00022842"/>
    </source>
</evidence>
<proteinExistence type="predicted"/>
<dbReference type="AlphaFoldDB" id="A0A8J2K7R7"/>
<dbReference type="PROSITE" id="PS50222">
    <property type="entry name" value="EF_HAND_2"/>
    <property type="match status" value="1"/>
</dbReference>
<evidence type="ECO:0000256" key="3">
    <source>
        <dbReference type="ARBA" id="ARBA00022837"/>
    </source>
</evidence>
<evidence type="ECO:0000256" key="2">
    <source>
        <dbReference type="ARBA" id="ARBA00022737"/>
    </source>
</evidence>
<protein>
    <recommendedName>
        <fullName evidence="5">EF-hand domain-containing protein</fullName>
    </recommendedName>
</protein>
<keyword evidence="2" id="KW-0677">Repeat</keyword>
<dbReference type="PROSITE" id="PS00018">
    <property type="entry name" value="EF_HAND_1"/>
    <property type="match status" value="1"/>
</dbReference>
<dbReference type="OrthoDB" id="114727at2759"/>
<dbReference type="GO" id="GO:0000287">
    <property type="term" value="F:magnesium ion binding"/>
    <property type="evidence" value="ECO:0007669"/>
    <property type="project" value="TreeGrafter"/>
</dbReference>
<name>A0A8J2K7R7_9HEXA</name>
<dbReference type="Proteomes" id="UP000708208">
    <property type="component" value="Unassembled WGS sequence"/>
</dbReference>
<evidence type="ECO:0000313" key="6">
    <source>
        <dbReference type="EMBL" id="CAG7733244.1"/>
    </source>
</evidence>
<dbReference type="InterPro" id="IPR002048">
    <property type="entry name" value="EF_hand_dom"/>
</dbReference>
<keyword evidence="4" id="KW-0460">Magnesium</keyword>
<evidence type="ECO:0000313" key="7">
    <source>
        <dbReference type="Proteomes" id="UP000708208"/>
    </source>
</evidence>
<keyword evidence="1" id="KW-0479">Metal-binding</keyword>
<reference evidence="6" key="1">
    <citation type="submission" date="2021-06" db="EMBL/GenBank/DDBJ databases">
        <authorList>
            <person name="Hodson N. C."/>
            <person name="Mongue J. A."/>
            <person name="Jaron S. K."/>
        </authorList>
    </citation>
    <scope>NUCLEOTIDE SEQUENCE</scope>
</reference>
<gene>
    <name evidence="6" type="ORF">AFUS01_LOCUS21698</name>
</gene>
<keyword evidence="7" id="KW-1185">Reference proteome</keyword>
<dbReference type="PANTHER" id="PTHR45791">
    <property type="entry name" value="CALCIUM AND INTEGRIN BINDING FAMILY MEMBER 2"/>
    <property type="match status" value="1"/>
</dbReference>
<feature type="domain" description="EF-hand" evidence="5">
    <location>
        <begin position="101"/>
        <end position="136"/>
    </location>
</feature>
<dbReference type="Pfam" id="PF13499">
    <property type="entry name" value="EF-hand_7"/>
    <property type="match status" value="1"/>
</dbReference>
<evidence type="ECO:0000256" key="1">
    <source>
        <dbReference type="ARBA" id="ARBA00022723"/>
    </source>
</evidence>